<dbReference type="GO" id="GO:0003677">
    <property type="term" value="F:DNA binding"/>
    <property type="evidence" value="ECO:0007669"/>
    <property type="project" value="UniProtKB-UniRule"/>
</dbReference>
<dbReference type="Pfam" id="PF04218">
    <property type="entry name" value="CENP-B_N"/>
    <property type="match status" value="1"/>
</dbReference>
<evidence type="ECO:0000256" key="4">
    <source>
        <dbReference type="SAM" id="MobiDB-lite"/>
    </source>
</evidence>
<dbReference type="Gene3D" id="1.10.10.60">
    <property type="entry name" value="Homeodomain-like"/>
    <property type="match status" value="2"/>
</dbReference>
<comment type="subcellular location">
    <subcellularLocation>
        <location evidence="1 2">Nucleus</location>
    </subcellularLocation>
</comment>
<dbReference type="PROSITE" id="PS50960">
    <property type="entry name" value="HTH_PSQ"/>
    <property type="match status" value="1"/>
</dbReference>
<gene>
    <name evidence="6" type="ORF">Pcinc_009873</name>
</gene>
<keyword evidence="2" id="KW-0539">Nucleus</keyword>
<evidence type="ECO:0000259" key="5">
    <source>
        <dbReference type="PROSITE" id="PS50960"/>
    </source>
</evidence>
<feature type="region of interest" description="Disordered" evidence="4">
    <location>
        <begin position="264"/>
        <end position="284"/>
    </location>
</feature>
<name>A0AAE1KXZ6_PETCI</name>
<dbReference type="AlphaFoldDB" id="A0AAE1KXZ6"/>
<proteinExistence type="predicted"/>
<reference evidence="6" key="1">
    <citation type="submission" date="2023-10" db="EMBL/GenBank/DDBJ databases">
        <title>Genome assemblies of two species of porcelain crab, Petrolisthes cinctipes and Petrolisthes manimaculis (Anomura: Porcellanidae).</title>
        <authorList>
            <person name="Angst P."/>
        </authorList>
    </citation>
    <scope>NUCLEOTIDE SEQUENCE</scope>
    <source>
        <strain evidence="6">PB745_01</strain>
        <tissue evidence="6">Gill</tissue>
    </source>
</reference>
<feature type="coiled-coil region" evidence="3">
    <location>
        <begin position="174"/>
        <end position="201"/>
    </location>
</feature>
<evidence type="ECO:0000256" key="3">
    <source>
        <dbReference type="SAM" id="Coils"/>
    </source>
</evidence>
<accession>A0AAE1KXZ6</accession>
<dbReference type="SUPFAM" id="SSF46689">
    <property type="entry name" value="Homeodomain-like"/>
    <property type="match status" value="2"/>
</dbReference>
<keyword evidence="3" id="KW-0175">Coiled coil</keyword>
<feature type="DNA-binding region" description="H-T-H motif" evidence="2">
    <location>
        <begin position="40"/>
        <end position="60"/>
    </location>
</feature>
<evidence type="ECO:0000256" key="1">
    <source>
        <dbReference type="ARBA" id="ARBA00004123"/>
    </source>
</evidence>
<dbReference type="InterPro" id="IPR007889">
    <property type="entry name" value="HTH_Psq"/>
</dbReference>
<dbReference type="EMBL" id="JAWQEG010000749">
    <property type="protein sequence ID" value="KAK3885940.1"/>
    <property type="molecule type" value="Genomic_DNA"/>
</dbReference>
<sequence>MSGVKRKLSEEVNGSAKKRQAITLEVKMDIIKRLESGEKTANVARKFNMNRSTIGTILKNKAKIVEHVKSSVPMQSTTISKKRGKVIEEMEKHLAVWMEDCFQKRKPLCLMMIQEKALSLFKDLKEAYDDFVNNFTGFEKVQEEVVSNLISMSEKLELDLEEQDFREFFDAHAQELTNDELRELEKQRKEVEEAEEEEVEMPTKHFQTKLMAQAFTLVDEALAIFESQDLNEERHTKVSSAVHDALKCYSVIYEEKRKAVTQSSLPKGGQTKGNSAINILYPHT</sequence>
<protein>
    <recommendedName>
        <fullName evidence="5">HTH psq-type domain-containing protein</fullName>
    </recommendedName>
</protein>
<organism evidence="6 7">
    <name type="scientific">Petrolisthes cinctipes</name>
    <name type="common">Flat porcelain crab</name>
    <dbReference type="NCBI Taxonomy" id="88211"/>
    <lineage>
        <taxon>Eukaryota</taxon>
        <taxon>Metazoa</taxon>
        <taxon>Ecdysozoa</taxon>
        <taxon>Arthropoda</taxon>
        <taxon>Crustacea</taxon>
        <taxon>Multicrustacea</taxon>
        <taxon>Malacostraca</taxon>
        <taxon>Eumalacostraca</taxon>
        <taxon>Eucarida</taxon>
        <taxon>Decapoda</taxon>
        <taxon>Pleocyemata</taxon>
        <taxon>Anomura</taxon>
        <taxon>Galatheoidea</taxon>
        <taxon>Porcellanidae</taxon>
        <taxon>Petrolisthes</taxon>
    </lineage>
</organism>
<keyword evidence="7" id="KW-1185">Reference proteome</keyword>
<dbReference type="GO" id="GO:0005634">
    <property type="term" value="C:nucleus"/>
    <property type="evidence" value="ECO:0007669"/>
    <property type="project" value="UniProtKB-SubCell"/>
</dbReference>
<feature type="domain" description="HTH psq-type" evidence="5">
    <location>
        <begin position="13"/>
        <end position="64"/>
    </location>
</feature>
<dbReference type="Proteomes" id="UP001286313">
    <property type="component" value="Unassembled WGS sequence"/>
</dbReference>
<comment type="caution">
    <text evidence="6">The sequence shown here is derived from an EMBL/GenBank/DDBJ whole genome shotgun (WGS) entry which is preliminary data.</text>
</comment>
<evidence type="ECO:0000313" key="7">
    <source>
        <dbReference type="Proteomes" id="UP001286313"/>
    </source>
</evidence>
<evidence type="ECO:0000313" key="6">
    <source>
        <dbReference type="EMBL" id="KAK3885940.1"/>
    </source>
</evidence>
<evidence type="ECO:0000256" key="2">
    <source>
        <dbReference type="PROSITE-ProRule" id="PRU00320"/>
    </source>
</evidence>
<keyword evidence="2" id="KW-0238">DNA-binding</keyword>
<dbReference type="InterPro" id="IPR009057">
    <property type="entry name" value="Homeodomain-like_sf"/>
</dbReference>